<name>A0A8J8T0R4_HALGN</name>
<evidence type="ECO:0000313" key="1">
    <source>
        <dbReference type="EMBL" id="TNV77316.1"/>
    </source>
</evidence>
<comment type="caution">
    <text evidence="1">The sequence shown here is derived from an EMBL/GenBank/DDBJ whole genome shotgun (WGS) entry which is preliminary data.</text>
</comment>
<dbReference type="Proteomes" id="UP000785679">
    <property type="component" value="Unassembled WGS sequence"/>
</dbReference>
<gene>
    <name evidence="1" type="ORF">FGO68_gene11537</name>
</gene>
<organism evidence="1 2">
    <name type="scientific">Halteria grandinella</name>
    <dbReference type="NCBI Taxonomy" id="5974"/>
    <lineage>
        <taxon>Eukaryota</taxon>
        <taxon>Sar</taxon>
        <taxon>Alveolata</taxon>
        <taxon>Ciliophora</taxon>
        <taxon>Intramacronucleata</taxon>
        <taxon>Spirotrichea</taxon>
        <taxon>Stichotrichia</taxon>
        <taxon>Sporadotrichida</taxon>
        <taxon>Halteriidae</taxon>
        <taxon>Halteria</taxon>
    </lineage>
</organism>
<evidence type="ECO:0000313" key="2">
    <source>
        <dbReference type="Proteomes" id="UP000785679"/>
    </source>
</evidence>
<sequence length="159" mass="17923">MVFHRSESGEYFSGHMKMLSISLGQGEKANGAIQLRGMTDKDNNLYDGPAKLADELIRLNCQDQQLPLNRPKVEDIVELNDFRLTSLIKNQGSSSHLLINQRIKAFKSVKQQQNSSQGLDVGLSRQKYQCFTRILAQGLQISYVPTIHSEVQQSIFLSL</sequence>
<dbReference type="AlphaFoldDB" id="A0A8J8T0R4"/>
<accession>A0A8J8T0R4</accession>
<keyword evidence="2" id="KW-1185">Reference proteome</keyword>
<protein>
    <submittedName>
        <fullName evidence="1">Uncharacterized protein</fullName>
    </submittedName>
</protein>
<proteinExistence type="predicted"/>
<dbReference type="EMBL" id="RRYP01012133">
    <property type="protein sequence ID" value="TNV77316.1"/>
    <property type="molecule type" value="Genomic_DNA"/>
</dbReference>
<reference evidence="1" key="1">
    <citation type="submission" date="2019-06" db="EMBL/GenBank/DDBJ databases">
        <authorList>
            <person name="Zheng W."/>
        </authorList>
    </citation>
    <scope>NUCLEOTIDE SEQUENCE</scope>
    <source>
        <strain evidence="1">QDHG01</strain>
    </source>
</reference>